<evidence type="ECO:0000256" key="1">
    <source>
        <dbReference type="SAM" id="Phobius"/>
    </source>
</evidence>
<protein>
    <submittedName>
        <fullName evidence="2">Uncharacterized protein</fullName>
    </submittedName>
</protein>
<dbReference type="EMBL" id="EF084388">
    <property type="protein sequence ID" value="ABK23707.1"/>
    <property type="molecule type" value="mRNA"/>
</dbReference>
<reference evidence="2" key="1">
    <citation type="journal article" date="2008" name="BMC Genomics">
        <title>A conifer genomics resource of 200,000 spruce (Picea spp.) ESTs and 6,464 high-quality, sequence-finished full-length cDNAs for Sitka spruce (Picea sitchensis).</title>
        <authorList>
            <person name="Ralph S.G."/>
            <person name="Chun H.J."/>
            <person name="Kolosova N."/>
            <person name="Cooper D."/>
            <person name="Oddy C."/>
            <person name="Ritland C.E."/>
            <person name="Kirkpatrick R."/>
            <person name="Moore R."/>
            <person name="Barber S."/>
            <person name="Holt R.A."/>
            <person name="Jones S.J."/>
            <person name="Marra M.A."/>
            <person name="Douglas C.J."/>
            <person name="Ritland K."/>
            <person name="Bohlmann J."/>
        </authorList>
    </citation>
    <scope>NUCLEOTIDE SEQUENCE</scope>
    <source>
        <tissue evidence="2">Bark</tissue>
    </source>
</reference>
<evidence type="ECO:0000313" key="2">
    <source>
        <dbReference type="EMBL" id="ABK23707.1"/>
    </source>
</evidence>
<proteinExistence type="evidence at transcript level"/>
<sequence>MDLVFLDMAPFLQRGSSLSSLIFLQDGLFHLVFRFGLPFKRACSMLIWSSVQASVFVLTGFSLQASVFVFISSFRRA</sequence>
<feature type="transmembrane region" description="Helical" evidence="1">
    <location>
        <begin position="45"/>
        <end position="71"/>
    </location>
</feature>
<dbReference type="AlphaFoldDB" id="A9NSU6"/>
<keyword evidence="1" id="KW-0812">Transmembrane</keyword>
<accession>A9NSU6</accession>
<name>A9NSU6_PICSI</name>
<organism evidence="2">
    <name type="scientific">Picea sitchensis</name>
    <name type="common">Sitka spruce</name>
    <name type="synonym">Pinus sitchensis</name>
    <dbReference type="NCBI Taxonomy" id="3332"/>
    <lineage>
        <taxon>Eukaryota</taxon>
        <taxon>Viridiplantae</taxon>
        <taxon>Streptophyta</taxon>
        <taxon>Embryophyta</taxon>
        <taxon>Tracheophyta</taxon>
        <taxon>Spermatophyta</taxon>
        <taxon>Pinopsida</taxon>
        <taxon>Pinidae</taxon>
        <taxon>Conifers I</taxon>
        <taxon>Pinales</taxon>
        <taxon>Pinaceae</taxon>
        <taxon>Picea</taxon>
    </lineage>
</organism>
<keyword evidence="1" id="KW-1133">Transmembrane helix</keyword>
<keyword evidence="1" id="KW-0472">Membrane</keyword>